<dbReference type="KEGG" id="apo:Arcpr_0024"/>
<dbReference type="PaxDb" id="572546-Arcpr_0024"/>
<keyword evidence="1" id="KW-0472">Membrane</keyword>
<dbReference type="RefSeq" id="WP_012939438.1">
    <property type="nucleotide sequence ID" value="NC_013741.1"/>
</dbReference>
<protein>
    <submittedName>
        <fullName evidence="2">Uncharacterized protein</fullName>
    </submittedName>
</protein>
<reference evidence="2 3" key="1">
    <citation type="journal article" date="2010" name="Stand. Genomic Sci.">
        <title>Complete genome sequence of Archaeoglobus profundus type strain (AV18).</title>
        <authorList>
            <person name="von Jan M."/>
            <person name="Lapidus A."/>
            <person name="Del Rio T.G."/>
            <person name="Copeland A."/>
            <person name="Tice H."/>
            <person name="Cheng J.F."/>
            <person name="Lucas S."/>
            <person name="Chen F."/>
            <person name="Nolan M."/>
            <person name="Goodwin L."/>
            <person name="Han C."/>
            <person name="Pitluck S."/>
            <person name="Liolios K."/>
            <person name="Ivanova N."/>
            <person name="Mavromatis K."/>
            <person name="Ovchinnikova G."/>
            <person name="Chertkov O."/>
            <person name="Pati A."/>
            <person name="Chen A."/>
            <person name="Palaniappan K."/>
            <person name="Land M."/>
            <person name="Hauser L."/>
            <person name="Chang Y.J."/>
            <person name="Jeffries C.D."/>
            <person name="Saunders E."/>
            <person name="Brettin T."/>
            <person name="Detter J.C."/>
            <person name="Chain P."/>
            <person name="Eichinger K."/>
            <person name="Huber H."/>
            <person name="Spring S."/>
            <person name="Rohde M."/>
            <person name="Goker M."/>
            <person name="Wirth R."/>
            <person name="Woyke T."/>
            <person name="Bristow J."/>
            <person name="Eisen J.A."/>
            <person name="Markowitz V."/>
            <person name="Hugenholtz P."/>
            <person name="Kyrpides N.C."/>
            <person name="Klenk H.P."/>
        </authorList>
    </citation>
    <scope>NUCLEOTIDE SEQUENCE [LARGE SCALE GENOMIC DNA]</scope>
    <source>
        <strain evidence="3">DSM 5631 / JCM 9629 / NBRC 100127 / Av18</strain>
    </source>
</reference>
<organism evidence="2 3">
    <name type="scientific">Archaeoglobus profundus (strain DSM 5631 / JCM 9629 / NBRC 100127 / Av18)</name>
    <dbReference type="NCBI Taxonomy" id="572546"/>
    <lineage>
        <taxon>Archaea</taxon>
        <taxon>Methanobacteriati</taxon>
        <taxon>Methanobacteriota</taxon>
        <taxon>Archaeoglobi</taxon>
        <taxon>Archaeoglobales</taxon>
        <taxon>Archaeoglobaceae</taxon>
        <taxon>Archaeoglobus</taxon>
    </lineage>
</organism>
<dbReference type="HOGENOM" id="CLU_1598925_0_0_2"/>
<feature type="transmembrane region" description="Helical" evidence="1">
    <location>
        <begin position="103"/>
        <end position="127"/>
    </location>
</feature>
<evidence type="ECO:0000256" key="1">
    <source>
        <dbReference type="SAM" id="Phobius"/>
    </source>
</evidence>
<feature type="transmembrane region" description="Helical" evidence="1">
    <location>
        <begin position="31"/>
        <end position="55"/>
    </location>
</feature>
<dbReference type="AlphaFoldDB" id="D2RFM7"/>
<accession>D2RFM7</accession>
<keyword evidence="1" id="KW-0812">Transmembrane</keyword>
<name>D2RFM7_ARCPA</name>
<dbReference type="EMBL" id="CP001857">
    <property type="protein sequence ID" value="ADB57102.1"/>
    <property type="molecule type" value="Genomic_DNA"/>
</dbReference>
<feature type="transmembrane region" description="Helical" evidence="1">
    <location>
        <begin position="133"/>
        <end position="153"/>
    </location>
</feature>
<dbReference type="STRING" id="572546.Arcpr_0024"/>
<evidence type="ECO:0000313" key="2">
    <source>
        <dbReference type="EMBL" id="ADB57102.1"/>
    </source>
</evidence>
<keyword evidence="1" id="KW-1133">Transmembrane helix</keyword>
<dbReference type="GeneID" id="8738669"/>
<evidence type="ECO:0000313" key="3">
    <source>
        <dbReference type="Proteomes" id="UP000001901"/>
    </source>
</evidence>
<dbReference type="Proteomes" id="UP000001901">
    <property type="component" value="Chromosome"/>
</dbReference>
<gene>
    <name evidence="2" type="ordered locus">Arcpr_0024</name>
</gene>
<keyword evidence="3" id="KW-1185">Reference proteome</keyword>
<proteinExistence type="predicted"/>
<sequence length="166" mass="18491">MRVGLVNALLLAGISLTVVAAYECRTLSNPLRLIALTVCWFAMIYFPHCLAHYIVGRFLGVEFSHYTISKSMLSKVGIPIISKLFSARIFLTLRIKKRAGKRAMFAMFLAGPLASMLCPLVVVYIAYSYDRVSATLLAILTIFNILFAGYFSCKHGCIRKALNSLR</sequence>